<comment type="function">
    <text evidence="4 6">This protein is one of the early assembly proteins of the 50S ribosomal subunit, although it is not seen to bind rRNA by itself. It is important during the early stages of 50S assembly.</text>
</comment>
<evidence type="ECO:0000256" key="2">
    <source>
        <dbReference type="ARBA" id="ARBA00022980"/>
    </source>
</evidence>
<accession>A0A2H0WU93</accession>
<comment type="caution">
    <text evidence="7">The sequence shown here is derived from an EMBL/GenBank/DDBJ whole genome shotgun (WGS) entry which is preliminary data.</text>
</comment>
<dbReference type="GO" id="GO:1990904">
    <property type="term" value="C:ribonucleoprotein complex"/>
    <property type="evidence" value="ECO:0007669"/>
    <property type="project" value="UniProtKB-KW"/>
</dbReference>
<evidence type="ECO:0000256" key="6">
    <source>
        <dbReference type="RuleBase" id="RU003878"/>
    </source>
</evidence>
<dbReference type="GO" id="GO:0006412">
    <property type="term" value="P:translation"/>
    <property type="evidence" value="ECO:0007669"/>
    <property type="project" value="UniProtKB-UniRule"/>
</dbReference>
<dbReference type="PROSITE" id="PS00783">
    <property type="entry name" value="RIBOSOMAL_L13"/>
    <property type="match status" value="1"/>
</dbReference>
<comment type="subunit">
    <text evidence="4">Part of the 50S ribosomal subunit.</text>
</comment>
<dbReference type="InterPro" id="IPR036899">
    <property type="entry name" value="Ribosomal_uL13_sf"/>
</dbReference>
<dbReference type="EMBL" id="PEZG01000073">
    <property type="protein sequence ID" value="PIS15499.1"/>
    <property type="molecule type" value="Genomic_DNA"/>
</dbReference>
<dbReference type="CDD" id="cd00392">
    <property type="entry name" value="Ribosomal_L13"/>
    <property type="match status" value="1"/>
</dbReference>
<dbReference type="NCBIfam" id="TIGR01066">
    <property type="entry name" value="rplM_bact"/>
    <property type="match status" value="1"/>
</dbReference>
<name>A0A2H0WU93_9BACT</name>
<protein>
    <recommendedName>
        <fullName evidence="4">Large ribosomal subunit protein uL13</fullName>
    </recommendedName>
</protein>
<evidence type="ECO:0000313" key="7">
    <source>
        <dbReference type="EMBL" id="PIS15499.1"/>
    </source>
</evidence>
<dbReference type="SUPFAM" id="SSF52161">
    <property type="entry name" value="Ribosomal protein L13"/>
    <property type="match status" value="1"/>
</dbReference>
<dbReference type="InterPro" id="IPR005822">
    <property type="entry name" value="Ribosomal_uL13"/>
</dbReference>
<dbReference type="GO" id="GO:0003735">
    <property type="term" value="F:structural constituent of ribosome"/>
    <property type="evidence" value="ECO:0007669"/>
    <property type="project" value="InterPro"/>
</dbReference>
<dbReference type="Pfam" id="PF00572">
    <property type="entry name" value="Ribosomal_L13"/>
    <property type="match status" value="1"/>
</dbReference>
<evidence type="ECO:0000256" key="1">
    <source>
        <dbReference type="ARBA" id="ARBA00006227"/>
    </source>
</evidence>
<dbReference type="GO" id="GO:0005840">
    <property type="term" value="C:ribosome"/>
    <property type="evidence" value="ECO:0007669"/>
    <property type="project" value="UniProtKB-KW"/>
</dbReference>
<proteinExistence type="inferred from homology"/>
<keyword evidence="3 4" id="KW-0687">Ribonucleoprotein</keyword>
<evidence type="ECO:0000313" key="8">
    <source>
        <dbReference type="Proteomes" id="UP000231198"/>
    </source>
</evidence>
<dbReference type="Proteomes" id="UP000231198">
    <property type="component" value="Unassembled WGS sequence"/>
</dbReference>
<evidence type="ECO:0000256" key="5">
    <source>
        <dbReference type="RuleBase" id="RU003877"/>
    </source>
</evidence>
<dbReference type="GO" id="GO:0003729">
    <property type="term" value="F:mRNA binding"/>
    <property type="evidence" value="ECO:0007669"/>
    <property type="project" value="TreeGrafter"/>
</dbReference>
<dbReference type="InterPro" id="IPR005823">
    <property type="entry name" value="Ribosomal_uL13_bac-type"/>
</dbReference>
<dbReference type="PIRSF" id="PIRSF002181">
    <property type="entry name" value="Ribosomal_L13"/>
    <property type="match status" value="1"/>
</dbReference>
<dbReference type="Gene3D" id="3.90.1180.10">
    <property type="entry name" value="Ribosomal protein L13"/>
    <property type="match status" value="1"/>
</dbReference>
<dbReference type="PANTHER" id="PTHR11545:SF2">
    <property type="entry name" value="LARGE RIBOSOMAL SUBUNIT PROTEIN UL13M"/>
    <property type="match status" value="1"/>
</dbReference>
<dbReference type="AlphaFoldDB" id="A0A2H0WU93"/>
<sequence>MQRFWHLVDASSRPLGRMIPEVIRLLEGKNKVTYVPHLDMGDYVIVVNAKKVLVSGKKEQQKTYTRFSGYPGGLKTISFQKMKEDHPEEIIRHAVSGMLPKNKLKKKRLARLFIFPDENHPYETKLKEH</sequence>
<keyword evidence="2 4" id="KW-0689">Ribosomal protein</keyword>
<dbReference type="InterPro" id="IPR023563">
    <property type="entry name" value="Ribosomal_uL13_CS"/>
</dbReference>
<comment type="similarity">
    <text evidence="1 4 5">Belongs to the universal ribosomal protein uL13 family.</text>
</comment>
<evidence type="ECO:0000256" key="4">
    <source>
        <dbReference type="HAMAP-Rule" id="MF_01366"/>
    </source>
</evidence>
<reference evidence="8" key="1">
    <citation type="submission" date="2017-09" db="EMBL/GenBank/DDBJ databases">
        <title>Depth-based differentiation of microbial function through sediment-hosted aquifers and enrichment of novel symbionts in the deep terrestrial subsurface.</title>
        <authorList>
            <person name="Probst A.J."/>
            <person name="Ladd B."/>
            <person name="Jarett J.K."/>
            <person name="Geller-Mcgrath D.E."/>
            <person name="Sieber C.M.K."/>
            <person name="Emerson J.B."/>
            <person name="Anantharaman K."/>
            <person name="Thomas B.C."/>
            <person name="Malmstrom R."/>
            <person name="Stieglmeier M."/>
            <person name="Klingl A."/>
            <person name="Woyke T."/>
            <person name="Ryan C.M."/>
            <person name="Banfield J.F."/>
        </authorList>
    </citation>
    <scope>NUCLEOTIDE SEQUENCE [LARGE SCALE GENOMIC DNA]</scope>
</reference>
<dbReference type="HAMAP" id="MF_01366">
    <property type="entry name" value="Ribosomal_uL13"/>
    <property type="match status" value="1"/>
</dbReference>
<gene>
    <name evidence="4 6" type="primary">rplM</name>
    <name evidence="7" type="ORF">COT62_03350</name>
</gene>
<dbReference type="GO" id="GO:0017148">
    <property type="term" value="P:negative regulation of translation"/>
    <property type="evidence" value="ECO:0007669"/>
    <property type="project" value="TreeGrafter"/>
</dbReference>
<evidence type="ECO:0000256" key="3">
    <source>
        <dbReference type="ARBA" id="ARBA00023274"/>
    </source>
</evidence>
<organism evidence="7 8">
    <name type="scientific">Candidatus Roizmanbacteria bacterium CG09_land_8_20_14_0_10_41_9</name>
    <dbReference type="NCBI Taxonomy" id="1974850"/>
    <lineage>
        <taxon>Bacteria</taxon>
        <taxon>Candidatus Roizmaniibacteriota</taxon>
    </lineage>
</organism>
<dbReference type="PANTHER" id="PTHR11545">
    <property type="entry name" value="RIBOSOMAL PROTEIN L13"/>
    <property type="match status" value="1"/>
</dbReference>